<dbReference type="AlphaFoldDB" id="A0A8S3FYS3"/>
<dbReference type="InterPro" id="IPR001810">
    <property type="entry name" value="F-box_dom"/>
</dbReference>
<evidence type="ECO:0000259" key="1">
    <source>
        <dbReference type="PROSITE" id="PS50181"/>
    </source>
</evidence>
<name>A0A8S3FYS3_9BILA</name>
<feature type="non-terminal residue" evidence="2">
    <location>
        <position position="1"/>
    </location>
</feature>
<evidence type="ECO:0000313" key="3">
    <source>
        <dbReference type="Proteomes" id="UP000681720"/>
    </source>
</evidence>
<sequence length="59" mass="6951">MEEDESMKTRIQKRSPPLVTWKHSWSTNEMQNALTASDFKLVPTEVMLQIFKFLSVHDL</sequence>
<dbReference type="PROSITE" id="PS50181">
    <property type="entry name" value="FBOX"/>
    <property type="match status" value="1"/>
</dbReference>
<dbReference type="Proteomes" id="UP000681720">
    <property type="component" value="Unassembled WGS sequence"/>
</dbReference>
<protein>
    <recommendedName>
        <fullName evidence="1">F-box domain-containing protein</fullName>
    </recommendedName>
</protein>
<proteinExistence type="predicted"/>
<feature type="domain" description="F-box" evidence="1">
    <location>
        <begin position="36"/>
        <end position="59"/>
    </location>
</feature>
<comment type="caution">
    <text evidence="2">The sequence shown here is derived from an EMBL/GenBank/DDBJ whole genome shotgun (WGS) entry which is preliminary data.</text>
</comment>
<gene>
    <name evidence="2" type="ORF">GIL414_LOCUS64591</name>
</gene>
<dbReference type="EMBL" id="CAJOBJ010280072">
    <property type="protein sequence ID" value="CAF5142852.1"/>
    <property type="molecule type" value="Genomic_DNA"/>
</dbReference>
<accession>A0A8S3FYS3</accession>
<organism evidence="2 3">
    <name type="scientific">Rotaria magnacalcarata</name>
    <dbReference type="NCBI Taxonomy" id="392030"/>
    <lineage>
        <taxon>Eukaryota</taxon>
        <taxon>Metazoa</taxon>
        <taxon>Spiralia</taxon>
        <taxon>Gnathifera</taxon>
        <taxon>Rotifera</taxon>
        <taxon>Eurotatoria</taxon>
        <taxon>Bdelloidea</taxon>
        <taxon>Philodinida</taxon>
        <taxon>Philodinidae</taxon>
        <taxon>Rotaria</taxon>
    </lineage>
</organism>
<feature type="non-terminal residue" evidence="2">
    <location>
        <position position="59"/>
    </location>
</feature>
<reference evidence="2" key="1">
    <citation type="submission" date="2021-02" db="EMBL/GenBank/DDBJ databases">
        <authorList>
            <person name="Nowell W R."/>
        </authorList>
    </citation>
    <scope>NUCLEOTIDE SEQUENCE</scope>
</reference>
<evidence type="ECO:0000313" key="2">
    <source>
        <dbReference type="EMBL" id="CAF5142852.1"/>
    </source>
</evidence>